<name>A0A1X7LT91_9BACL</name>
<evidence type="ECO:0000259" key="2">
    <source>
        <dbReference type="Pfam" id="PF13439"/>
    </source>
</evidence>
<dbReference type="STRING" id="1852522.SAMN06295960_4220"/>
<dbReference type="Gene3D" id="3.40.50.2000">
    <property type="entry name" value="Glycogen Phosphorylase B"/>
    <property type="match status" value="2"/>
</dbReference>
<dbReference type="InterPro" id="IPR050194">
    <property type="entry name" value="Glycosyltransferase_grp1"/>
</dbReference>
<keyword evidence="3" id="KW-0167">Capsid protein</keyword>
<sequence>MRLPRVAVITPGTFPIPSGASSSVERVVEYVVGLASDRVEARIYARQWPGQELYGSVRGVPCERVRSSGGSRYILGVIAKLQQFDPDIIQVENRPRFVLTVKQLLPHKSVWLNLHSTTFMSKQHIPARKLRAAFRAAQRIFVNSRYLYNQVVSRAPDCADKVIVNPLGVDGGRFKSRWDEEGERRYLAGKQMQGWSERRIILYVGRLIPLKGVHHLIQLMPRLARAHPDVLLVVVGSASYGSRRRTKYVRRLERLSRRCERHIRFIPYVSHEEVPAWYALADMVVVPSVEREAFGLVNVEAMATGVPVVASRVGGIQEVVVDGVTGLLVPPYRLQRGLAQSLERLLANQEECERFGRAGVAHVEASFTWKRTAERWVSEVEQLR</sequence>
<evidence type="ECO:0000313" key="4">
    <source>
        <dbReference type="Proteomes" id="UP000193834"/>
    </source>
</evidence>
<reference evidence="3 4" key="1">
    <citation type="submission" date="2017-04" db="EMBL/GenBank/DDBJ databases">
        <authorList>
            <person name="Afonso C.L."/>
            <person name="Miller P.J."/>
            <person name="Scott M.A."/>
            <person name="Spackman E."/>
            <person name="Goraichik I."/>
            <person name="Dimitrov K.M."/>
            <person name="Suarez D.L."/>
            <person name="Swayne D.E."/>
        </authorList>
    </citation>
    <scope>NUCLEOTIDE SEQUENCE [LARGE SCALE GENOMIC DNA]</scope>
    <source>
        <strain evidence="3 4">11</strain>
    </source>
</reference>
<organism evidence="3 4">
    <name type="scientific">Paenibacillus aquistagni</name>
    <dbReference type="NCBI Taxonomy" id="1852522"/>
    <lineage>
        <taxon>Bacteria</taxon>
        <taxon>Bacillati</taxon>
        <taxon>Bacillota</taxon>
        <taxon>Bacilli</taxon>
        <taxon>Bacillales</taxon>
        <taxon>Paenibacillaceae</taxon>
        <taxon>Paenibacillus</taxon>
    </lineage>
</organism>
<feature type="domain" description="Glycosyl transferase family 1" evidence="1">
    <location>
        <begin position="196"/>
        <end position="359"/>
    </location>
</feature>
<evidence type="ECO:0000259" key="1">
    <source>
        <dbReference type="Pfam" id="PF00534"/>
    </source>
</evidence>
<dbReference type="EMBL" id="FXAZ01000007">
    <property type="protein sequence ID" value="SMG56707.1"/>
    <property type="molecule type" value="Genomic_DNA"/>
</dbReference>
<keyword evidence="3" id="KW-0946">Virion</keyword>
<feature type="domain" description="Glycosyltransferase subfamily 4-like N-terminal" evidence="2">
    <location>
        <begin position="27"/>
        <end position="170"/>
    </location>
</feature>
<proteinExistence type="predicted"/>
<keyword evidence="4" id="KW-1185">Reference proteome</keyword>
<dbReference type="SUPFAM" id="SSF53756">
    <property type="entry name" value="UDP-Glycosyltransferase/glycogen phosphorylase"/>
    <property type="match status" value="1"/>
</dbReference>
<dbReference type="InterPro" id="IPR028098">
    <property type="entry name" value="Glyco_trans_4-like_N"/>
</dbReference>
<dbReference type="Pfam" id="PF13439">
    <property type="entry name" value="Glyco_transf_4"/>
    <property type="match status" value="1"/>
</dbReference>
<dbReference type="RefSeq" id="WP_085497699.1">
    <property type="nucleotide sequence ID" value="NZ_FXAZ01000007.1"/>
</dbReference>
<dbReference type="PANTHER" id="PTHR45947">
    <property type="entry name" value="SULFOQUINOVOSYL TRANSFERASE SQD2"/>
    <property type="match status" value="1"/>
</dbReference>
<dbReference type="AlphaFoldDB" id="A0A1X7LT91"/>
<dbReference type="InterPro" id="IPR001296">
    <property type="entry name" value="Glyco_trans_1"/>
</dbReference>
<dbReference type="Pfam" id="PF00534">
    <property type="entry name" value="Glycos_transf_1"/>
    <property type="match status" value="1"/>
</dbReference>
<dbReference type="GO" id="GO:0016758">
    <property type="term" value="F:hexosyltransferase activity"/>
    <property type="evidence" value="ECO:0007669"/>
    <property type="project" value="TreeGrafter"/>
</dbReference>
<protein>
    <submittedName>
        <fullName evidence="3">Spore coat protein SA</fullName>
    </submittedName>
</protein>
<dbReference type="OrthoDB" id="139410at2"/>
<dbReference type="PANTHER" id="PTHR45947:SF3">
    <property type="entry name" value="SULFOQUINOVOSYL TRANSFERASE SQD2"/>
    <property type="match status" value="1"/>
</dbReference>
<evidence type="ECO:0000313" key="3">
    <source>
        <dbReference type="EMBL" id="SMG56707.1"/>
    </source>
</evidence>
<accession>A0A1X7LT91</accession>
<dbReference type="Proteomes" id="UP000193834">
    <property type="component" value="Unassembled WGS sequence"/>
</dbReference>
<dbReference type="CDD" id="cd03801">
    <property type="entry name" value="GT4_PimA-like"/>
    <property type="match status" value="1"/>
</dbReference>
<gene>
    <name evidence="3" type="ORF">SAMN06295960_4220</name>
</gene>